<reference evidence="1 2" key="1">
    <citation type="journal article" date="2012" name="BMC Genomics">
        <title>Comparative genomic analysis and phylogenetic position of Theileria equi.</title>
        <authorList>
            <person name="Kappmeyer L.S."/>
            <person name="Thiagarajan M."/>
            <person name="Herndon D.R."/>
            <person name="Ramsay J.D."/>
            <person name="Caler E."/>
            <person name="Djikeng A."/>
            <person name="Gillespie J.J."/>
            <person name="Lau A.O."/>
            <person name="Roalson E.H."/>
            <person name="Silva J.C."/>
            <person name="Silva M.G."/>
            <person name="Suarez C.E."/>
            <person name="Ueti M.W."/>
            <person name="Nene V.M."/>
            <person name="Mealey R.H."/>
            <person name="Knowles D.P."/>
            <person name="Brayton K.A."/>
        </authorList>
    </citation>
    <scope>NUCLEOTIDE SEQUENCE [LARGE SCALE GENOMIC DNA]</scope>
    <source>
        <strain evidence="1 2">WA</strain>
    </source>
</reference>
<organism evidence="1 2">
    <name type="scientific">Theileria equi strain WA</name>
    <dbReference type="NCBI Taxonomy" id="1537102"/>
    <lineage>
        <taxon>Eukaryota</taxon>
        <taxon>Sar</taxon>
        <taxon>Alveolata</taxon>
        <taxon>Apicomplexa</taxon>
        <taxon>Aconoidasida</taxon>
        <taxon>Piroplasmida</taxon>
        <taxon>Theileriidae</taxon>
        <taxon>Theileria</taxon>
    </lineage>
</organism>
<evidence type="ECO:0000313" key="1">
    <source>
        <dbReference type="EMBL" id="AFZ79916.1"/>
    </source>
</evidence>
<evidence type="ECO:0000313" key="2">
    <source>
        <dbReference type="Proteomes" id="UP000031512"/>
    </source>
</evidence>
<keyword evidence="2" id="KW-1185">Reference proteome</keyword>
<dbReference type="EMBL" id="CP001669">
    <property type="protein sequence ID" value="AFZ79916.1"/>
    <property type="molecule type" value="Genomic_DNA"/>
</dbReference>
<sequence>MTDFTLDVRDPLVTKHVSVSGGSDSLYIYSKLVPQRGFNVSKVVDGFTTLWVKTDTPLESLTIYRLGNLPVVLLLQLSNLALHFEYKDFSWHSISEEVYQNKLNLDLHRHNFGNFVFDLNKRDLKDVIILSLHDDPYLTTHFKPELGKTCTLLKDGSQVLWEAKNSKTPWSAGDFGHQVKNGDVKGSPRSVGDKCLEFSTHDLNGASKYLRLTALESGSLVQNFFEKVEDQWVPLGLHAYFERRAPKDPQVTTIDVSSKEHPRVFFLQGKPLGLAYNVYFSSLLGRVAKVVDGGHVLWEAKGDEKCIHVTLTHDGIHSHLLFMHPSGLTDLYFENKDGEWKAIDSLPDNLKVLHN</sequence>
<protein>
    <submittedName>
        <fullName evidence="1">Uncharacterized protein</fullName>
    </submittedName>
</protein>
<dbReference type="Proteomes" id="UP000031512">
    <property type="component" value="Chromosome 1"/>
</dbReference>
<dbReference type="AlphaFoldDB" id="L0AY45"/>
<dbReference type="KEGG" id="beq:BEWA_027650"/>
<accession>L0AY45</accession>
<proteinExistence type="predicted"/>
<dbReference type="RefSeq" id="XP_004829582.1">
    <property type="nucleotide sequence ID" value="XM_004829525.1"/>
</dbReference>
<gene>
    <name evidence="1" type="ORF">BEWA_027650</name>
</gene>
<name>L0AY45_THEEQ</name>
<dbReference type="VEuPathDB" id="PiroplasmaDB:BEWA_027650"/>
<dbReference type="GeneID" id="15806152"/>